<keyword evidence="7" id="KW-1185">Reference proteome</keyword>
<dbReference type="AlphaFoldDB" id="A0A840UHA3"/>
<dbReference type="RefSeq" id="WP_183703916.1">
    <property type="nucleotide sequence ID" value="NZ_JACHFE010000005.1"/>
</dbReference>
<protein>
    <submittedName>
        <fullName evidence="6">AraC family transcriptional activator of pobA</fullName>
    </submittedName>
</protein>
<dbReference type="InterPro" id="IPR047264">
    <property type="entry name" value="Cupin_HpaA-like_N"/>
</dbReference>
<accession>A0A840UHA3</accession>
<dbReference type="InterPro" id="IPR014710">
    <property type="entry name" value="RmlC-like_jellyroll"/>
</dbReference>
<dbReference type="GO" id="GO:0003700">
    <property type="term" value="F:DNA-binding transcription factor activity"/>
    <property type="evidence" value="ECO:0007669"/>
    <property type="project" value="InterPro"/>
</dbReference>
<dbReference type="GO" id="GO:0043565">
    <property type="term" value="F:sequence-specific DNA binding"/>
    <property type="evidence" value="ECO:0007669"/>
    <property type="project" value="InterPro"/>
</dbReference>
<dbReference type="PANTHER" id="PTHR43280">
    <property type="entry name" value="ARAC-FAMILY TRANSCRIPTIONAL REGULATOR"/>
    <property type="match status" value="1"/>
</dbReference>
<dbReference type="EMBL" id="JACHFE010000005">
    <property type="protein sequence ID" value="MBB5321725.1"/>
    <property type="molecule type" value="Genomic_DNA"/>
</dbReference>
<dbReference type="Pfam" id="PF02311">
    <property type="entry name" value="AraC_binding"/>
    <property type="match status" value="1"/>
</dbReference>
<feature type="domain" description="HTH araC/xylS-type" evidence="5">
    <location>
        <begin position="194"/>
        <end position="292"/>
    </location>
</feature>
<evidence type="ECO:0000256" key="2">
    <source>
        <dbReference type="ARBA" id="ARBA00023125"/>
    </source>
</evidence>
<evidence type="ECO:0000256" key="1">
    <source>
        <dbReference type="ARBA" id="ARBA00023015"/>
    </source>
</evidence>
<dbReference type="PRINTS" id="PR00032">
    <property type="entry name" value="HTHARAC"/>
</dbReference>
<dbReference type="CDD" id="cd06999">
    <property type="entry name" value="cupin_HpaA-like_N"/>
    <property type="match status" value="1"/>
</dbReference>
<dbReference type="Proteomes" id="UP000591735">
    <property type="component" value="Unassembled WGS sequence"/>
</dbReference>
<evidence type="ECO:0000313" key="7">
    <source>
        <dbReference type="Proteomes" id="UP000591735"/>
    </source>
</evidence>
<dbReference type="InterPro" id="IPR020449">
    <property type="entry name" value="Tscrpt_reg_AraC-type_HTH"/>
</dbReference>
<keyword evidence="3" id="KW-0010">Activator</keyword>
<dbReference type="Gene3D" id="1.10.10.60">
    <property type="entry name" value="Homeodomain-like"/>
    <property type="match status" value="1"/>
</dbReference>
<dbReference type="InterPro" id="IPR003313">
    <property type="entry name" value="AraC-bd"/>
</dbReference>
<evidence type="ECO:0000259" key="5">
    <source>
        <dbReference type="PROSITE" id="PS01124"/>
    </source>
</evidence>
<dbReference type="SUPFAM" id="SSF46689">
    <property type="entry name" value="Homeodomain-like"/>
    <property type="match status" value="1"/>
</dbReference>
<dbReference type="InterPro" id="IPR018060">
    <property type="entry name" value="HTH_AraC"/>
</dbReference>
<evidence type="ECO:0000313" key="6">
    <source>
        <dbReference type="EMBL" id="MBB5321725.1"/>
    </source>
</evidence>
<dbReference type="Pfam" id="PF12833">
    <property type="entry name" value="HTH_18"/>
    <property type="match status" value="1"/>
</dbReference>
<dbReference type="SMART" id="SM00342">
    <property type="entry name" value="HTH_ARAC"/>
    <property type="match status" value="1"/>
</dbReference>
<reference evidence="6 7" key="1">
    <citation type="submission" date="2020-08" db="EMBL/GenBank/DDBJ databases">
        <title>Genomic Encyclopedia of Type Strains, Phase IV (KMG-IV): sequencing the most valuable type-strain genomes for metagenomic binning, comparative biology and taxonomic classification.</title>
        <authorList>
            <person name="Goeker M."/>
        </authorList>
    </citation>
    <scope>NUCLEOTIDE SEQUENCE [LARGE SCALE GENOMIC DNA]</scope>
    <source>
        <strain evidence="6 7">DSM 22359</strain>
    </source>
</reference>
<dbReference type="PANTHER" id="PTHR43280:SF32">
    <property type="entry name" value="TRANSCRIPTIONAL REGULATORY PROTEIN"/>
    <property type="match status" value="1"/>
</dbReference>
<comment type="caution">
    <text evidence="6">The sequence shown here is derived from an EMBL/GenBank/DDBJ whole genome shotgun (WGS) entry which is preliminary data.</text>
</comment>
<name>A0A840UHA3_9GAMM</name>
<evidence type="ECO:0000256" key="3">
    <source>
        <dbReference type="ARBA" id="ARBA00023159"/>
    </source>
</evidence>
<sequence length="296" mass="34116">MNAGAGISTYALYREEPSVSDPEFFHIEDIKSRARLFNWSISVHSHPRMYQLVYVRSGRVRARVDGREYDTEGPCLFTIPSSVVHGFEFERDTTLGYVITLSRVLLADDQFRGGSDVPEELRNGAQLIHLQGRESEQQFIDQTMQQLVNEYRNNEPGKQKLFEHLLFSLLIKLGRYLEVPGDPRSQDHYGKRYQQLCELIEKYYRDHRPCQYYADALCTTPIGLNRACKAVSGKSVGDLIQDRLALEAQRMLIYSSAPVSLIAYELGFSDPAYFSRFFKRRVGASPSTFRDHRENH</sequence>
<keyword evidence="2" id="KW-0238">DNA-binding</keyword>
<dbReference type="InterPro" id="IPR009057">
    <property type="entry name" value="Homeodomain-like_sf"/>
</dbReference>
<dbReference type="SUPFAM" id="SSF51215">
    <property type="entry name" value="Regulatory protein AraC"/>
    <property type="match status" value="1"/>
</dbReference>
<keyword evidence="1" id="KW-0805">Transcription regulation</keyword>
<keyword evidence="4" id="KW-0804">Transcription</keyword>
<dbReference type="PROSITE" id="PS01124">
    <property type="entry name" value="HTH_ARAC_FAMILY_2"/>
    <property type="match status" value="1"/>
</dbReference>
<gene>
    <name evidence="6" type="ORF">HNR38_002219</name>
</gene>
<dbReference type="Gene3D" id="2.60.120.10">
    <property type="entry name" value="Jelly Rolls"/>
    <property type="match status" value="1"/>
</dbReference>
<evidence type="ECO:0000256" key="4">
    <source>
        <dbReference type="ARBA" id="ARBA00023163"/>
    </source>
</evidence>
<proteinExistence type="predicted"/>
<organism evidence="6 7">
    <name type="scientific">Marinobacter oulmenensis</name>
    <dbReference type="NCBI Taxonomy" id="643747"/>
    <lineage>
        <taxon>Bacteria</taxon>
        <taxon>Pseudomonadati</taxon>
        <taxon>Pseudomonadota</taxon>
        <taxon>Gammaproteobacteria</taxon>
        <taxon>Pseudomonadales</taxon>
        <taxon>Marinobacteraceae</taxon>
        <taxon>Marinobacter</taxon>
    </lineage>
</organism>
<dbReference type="InterPro" id="IPR037923">
    <property type="entry name" value="HTH-like"/>
</dbReference>